<sequence>MREPVVAGIATPMEPAKPTNPVELMTKLRAVDPCSVFFLDAAKQYGPQVKTRLAPGNDLDACTLDA</sequence>
<gene>
    <name evidence="1" type="ORF">ACFYXQ_30730</name>
</gene>
<protein>
    <submittedName>
        <fullName evidence="1">Uncharacterized protein</fullName>
    </submittedName>
</protein>
<dbReference type="Proteomes" id="UP001601992">
    <property type="component" value="Unassembled WGS sequence"/>
</dbReference>
<dbReference type="EMBL" id="JBIAQY010000012">
    <property type="protein sequence ID" value="MFF3572165.1"/>
    <property type="molecule type" value="Genomic_DNA"/>
</dbReference>
<proteinExistence type="predicted"/>
<comment type="caution">
    <text evidence="1">The sequence shown here is derived from an EMBL/GenBank/DDBJ whole genome shotgun (WGS) entry which is preliminary data.</text>
</comment>
<reference evidence="1 2" key="1">
    <citation type="submission" date="2024-10" db="EMBL/GenBank/DDBJ databases">
        <title>The Natural Products Discovery Center: Release of the First 8490 Sequenced Strains for Exploring Actinobacteria Biosynthetic Diversity.</title>
        <authorList>
            <person name="Kalkreuter E."/>
            <person name="Kautsar S.A."/>
            <person name="Yang D."/>
            <person name="Bader C.D."/>
            <person name="Teijaro C.N."/>
            <person name="Fluegel L."/>
            <person name="Davis C.M."/>
            <person name="Simpson J.R."/>
            <person name="Lauterbach L."/>
            <person name="Steele A.D."/>
            <person name="Gui C."/>
            <person name="Meng S."/>
            <person name="Li G."/>
            <person name="Viehrig K."/>
            <person name="Ye F."/>
            <person name="Su P."/>
            <person name="Kiefer A.F."/>
            <person name="Nichols A."/>
            <person name="Cepeda A.J."/>
            <person name="Yan W."/>
            <person name="Fan B."/>
            <person name="Jiang Y."/>
            <person name="Adhikari A."/>
            <person name="Zheng C.-J."/>
            <person name="Schuster L."/>
            <person name="Cowan T.M."/>
            <person name="Smanski M.J."/>
            <person name="Chevrette M.G."/>
            <person name="De Carvalho L.P.S."/>
            <person name="Shen B."/>
        </authorList>
    </citation>
    <scope>NUCLEOTIDE SEQUENCE [LARGE SCALE GENOMIC DNA]</scope>
    <source>
        <strain evidence="1 2">NPDC002593</strain>
    </source>
</reference>
<evidence type="ECO:0000313" key="2">
    <source>
        <dbReference type="Proteomes" id="UP001601992"/>
    </source>
</evidence>
<dbReference type="RefSeq" id="WP_387405820.1">
    <property type="nucleotide sequence ID" value="NZ_JBIAQY010000012.1"/>
</dbReference>
<organism evidence="1 2">
    <name type="scientific">Nocardia jiangxiensis</name>
    <dbReference type="NCBI Taxonomy" id="282685"/>
    <lineage>
        <taxon>Bacteria</taxon>
        <taxon>Bacillati</taxon>
        <taxon>Actinomycetota</taxon>
        <taxon>Actinomycetes</taxon>
        <taxon>Mycobacteriales</taxon>
        <taxon>Nocardiaceae</taxon>
        <taxon>Nocardia</taxon>
    </lineage>
</organism>
<keyword evidence="2" id="KW-1185">Reference proteome</keyword>
<accession>A0ABW6S9T2</accession>
<evidence type="ECO:0000313" key="1">
    <source>
        <dbReference type="EMBL" id="MFF3572165.1"/>
    </source>
</evidence>
<name>A0ABW6S9T2_9NOCA</name>